<proteinExistence type="predicted"/>
<dbReference type="KEGG" id="msl:Msil_2210"/>
<evidence type="ECO:0000313" key="3">
    <source>
        <dbReference type="Proteomes" id="UP000002257"/>
    </source>
</evidence>
<gene>
    <name evidence="2" type="ordered locus">Msil_2210</name>
</gene>
<keyword evidence="3" id="KW-1185">Reference proteome</keyword>
<name>B8ET06_METSB</name>
<dbReference type="HOGENOM" id="CLU_2288250_0_0_5"/>
<organism evidence="2 3">
    <name type="scientific">Methylocella silvestris (strain DSM 15510 / CIP 108128 / LMG 27833 / NCIMB 13906 / BL2)</name>
    <dbReference type="NCBI Taxonomy" id="395965"/>
    <lineage>
        <taxon>Bacteria</taxon>
        <taxon>Pseudomonadati</taxon>
        <taxon>Pseudomonadota</taxon>
        <taxon>Alphaproteobacteria</taxon>
        <taxon>Hyphomicrobiales</taxon>
        <taxon>Beijerinckiaceae</taxon>
        <taxon>Methylocella</taxon>
    </lineage>
</organism>
<dbReference type="EMBL" id="CP001280">
    <property type="protein sequence ID" value="ACK51144.1"/>
    <property type="molecule type" value="Genomic_DNA"/>
</dbReference>
<dbReference type="RefSeq" id="WP_012591213.1">
    <property type="nucleotide sequence ID" value="NC_011666.1"/>
</dbReference>
<feature type="region of interest" description="Disordered" evidence="1">
    <location>
        <begin position="1"/>
        <end position="23"/>
    </location>
</feature>
<dbReference type="OrthoDB" id="9842959at2"/>
<protein>
    <submittedName>
        <fullName evidence="2">Uncharacterized protein</fullName>
    </submittedName>
</protein>
<accession>B8ET06</accession>
<sequence>MKEPVATTTDIAGWLDENEPADEQDRHDFFRAVETLSEVGNYTAALRGGTLAVSGWSGQTLLLSGAKARAALLRQVEALDFADFEPETFRDVGSPKDGQAK</sequence>
<evidence type="ECO:0000256" key="1">
    <source>
        <dbReference type="SAM" id="MobiDB-lite"/>
    </source>
</evidence>
<feature type="compositionally biased region" description="Polar residues" evidence="1">
    <location>
        <begin position="1"/>
        <end position="10"/>
    </location>
</feature>
<dbReference type="Proteomes" id="UP000002257">
    <property type="component" value="Chromosome"/>
</dbReference>
<dbReference type="AlphaFoldDB" id="B8ET06"/>
<evidence type="ECO:0000313" key="2">
    <source>
        <dbReference type="EMBL" id="ACK51144.1"/>
    </source>
</evidence>
<reference evidence="2 3" key="1">
    <citation type="journal article" date="2010" name="J. Bacteriol.">
        <title>Complete genome sequence of the aerobic facultative methanotroph Methylocella silvestris BL2.</title>
        <authorList>
            <person name="Chen Y."/>
            <person name="Crombie A."/>
            <person name="Rahman M.T."/>
            <person name="Dedysh S.N."/>
            <person name="Liesack W."/>
            <person name="Stott M.B."/>
            <person name="Alam M."/>
            <person name="Theisen A.R."/>
            <person name="Murrell J.C."/>
            <person name="Dunfield P.F."/>
        </authorList>
    </citation>
    <scope>NUCLEOTIDE SEQUENCE [LARGE SCALE GENOMIC DNA]</scope>
    <source>
        <strain evidence="3">DSM 15510 / CIP 108128 / LMG 27833 / NCIMB 13906 / BL2</strain>
    </source>
</reference>
<dbReference type="STRING" id="395965.Msil_2210"/>